<evidence type="ECO:0000256" key="1">
    <source>
        <dbReference type="SAM" id="MobiDB-lite"/>
    </source>
</evidence>
<reference evidence="2" key="1">
    <citation type="submission" date="2022-12" db="EMBL/GenBank/DDBJ databases">
        <title>Chromosome-level genome assembly of the bean flower thrips Megalurothrips usitatus.</title>
        <authorList>
            <person name="Ma L."/>
            <person name="Liu Q."/>
            <person name="Li H."/>
            <person name="Cai W."/>
        </authorList>
    </citation>
    <scope>NUCLEOTIDE SEQUENCE</scope>
    <source>
        <strain evidence="2">Cailab_2022a</strain>
    </source>
</reference>
<feature type="compositionally biased region" description="Low complexity" evidence="1">
    <location>
        <begin position="101"/>
        <end position="111"/>
    </location>
</feature>
<proteinExistence type="predicted"/>
<gene>
    <name evidence="2" type="ORF">ONE63_008003</name>
</gene>
<evidence type="ECO:0008006" key="4">
    <source>
        <dbReference type="Google" id="ProtNLM"/>
    </source>
</evidence>
<comment type="caution">
    <text evidence="2">The sequence shown here is derived from an EMBL/GenBank/DDBJ whole genome shotgun (WGS) entry which is preliminary data.</text>
</comment>
<protein>
    <recommendedName>
        <fullName evidence="4">Transmembrane protein</fullName>
    </recommendedName>
</protein>
<dbReference type="EMBL" id="JAPTSV010000005">
    <property type="protein sequence ID" value="KAJ1528087.1"/>
    <property type="molecule type" value="Genomic_DNA"/>
</dbReference>
<organism evidence="2 3">
    <name type="scientific">Megalurothrips usitatus</name>
    <name type="common">bean blossom thrips</name>
    <dbReference type="NCBI Taxonomy" id="439358"/>
    <lineage>
        <taxon>Eukaryota</taxon>
        <taxon>Metazoa</taxon>
        <taxon>Ecdysozoa</taxon>
        <taxon>Arthropoda</taxon>
        <taxon>Hexapoda</taxon>
        <taxon>Insecta</taxon>
        <taxon>Pterygota</taxon>
        <taxon>Neoptera</taxon>
        <taxon>Paraneoptera</taxon>
        <taxon>Thysanoptera</taxon>
        <taxon>Terebrantia</taxon>
        <taxon>Thripoidea</taxon>
        <taxon>Thripidae</taxon>
        <taxon>Megalurothrips</taxon>
    </lineage>
</organism>
<sequence>MKYQQVTVDVWKMTVTAVSYLALAFAAWVLLRLVSACITLPSYLRKQQAEEEAEERRLLLEMQEGGEDDDEDDDEEEDDDEHEAPGDEAAAGDDQGVTEEAAMASAGDAVAVPSTPRATGRGRRRVRKGAEAPGGELGGAPAAAQTTPDREDAPVADQAPADGDAEKDEEGKKKKKVK</sequence>
<dbReference type="AlphaFoldDB" id="A0AAV7XRZ4"/>
<evidence type="ECO:0000313" key="2">
    <source>
        <dbReference type="EMBL" id="KAJ1528087.1"/>
    </source>
</evidence>
<feature type="region of interest" description="Disordered" evidence="1">
    <location>
        <begin position="52"/>
        <end position="178"/>
    </location>
</feature>
<feature type="compositionally biased region" description="Acidic residues" evidence="1">
    <location>
        <begin position="64"/>
        <end position="82"/>
    </location>
</feature>
<dbReference type="Proteomes" id="UP001075354">
    <property type="component" value="Chromosome 5"/>
</dbReference>
<name>A0AAV7XRZ4_9NEOP</name>
<keyword evidence="3" id="KW-1185">Reference proteome</keyword>
<accession>A0AAV7XRZ4</accession>
<feature type="compositionally biased region" description="Low complexity" evidence="1">
    <location>
        <begin position="131"/>
        <end position="144"/>
    </location>
</feature>
<evidence type="ECO:0000313" key="3">
    <source>
        <dbReference type="Proteomes" id="UP001075354"/>
    </source>
</evidence>